<dbReference type="Pfam" id="PF11712">
    <property type="entry name" value="Vma12"/>
    <property type="match status" value="1"/>
</dbReference>
<comment type="subcellular location">
    <subcellularLocation>
        <location evidence="1">Endoplasmic reticulum membrane</location>
        <topology evidence="1">Multi-pass membrane protein</topology>
    </subcellularLocation>
</comment>
<keyword evidence="4 7" id="KW-1133">Transmembrane helix</keyword>
<gene>
    <name evidence="8" type="ORF">GWI33_002832</name>
</gene>
<keyword evidence="5 7" id="KW-0472">Membrane</keyword>
<sequence>MGIKNIVFKNKTSEESTAKTLKLDYLVTEQDKRFINSLVNNKDYNLDINIEECKIKKNTTEGPKLSVHDLYWLYKYIEGENKNNNHKVYLHELIEESEIVLPKNEEIPRNEELEKRCKKLKEQQQNKEYRDMTKNVDNVRKQHPEDTISYQMKKMNQHLIAIIQFIITLAAAFAFGFIGIELLVGTLDFGFRLLLGIICALIVGIAELYFLAKTLNEDLEFDYSSRPEKEMN</sequence>
<evidence type="ECO:0000313" key="9">
    <source>
        <dbReference type="Proteomes" id="UP000625711"/>
    </source>
</evidence>
<dbReference type="EMBL" id="JAACXV010000017">
    <property type="protein sequence ID" value="KAF7286991.1"/>
    <property type="molecule type" value="Genomic_DNA"/>
</dbReference>
<dbReference type="PANTHER" id="PTHR31394">
    <property type="entry name" value="TRANSMEMBRANE PROTEIN 199"/>
    <property type="match status" value="1"/>
</dbReference>
<feature type="coiled-coil region" evidence="6">
    <location>
        <begin position="110"/>
        <end position="142"/>
    </location>
</feature>
<dbReference type="GO" id="GO:0070072">
    <property type="term" value="P:vacuolar proton-transporting V-type ATPase complex assembly"/>
    <property type="evidence" value="ECO:0007669"/>
    <property type="project" value="InterPro"/>
</dbReference>
<dbReference type="OrthoDB" id="19981at2759"/>
<evidence type="ECO:0000256" key="5">
    <source>
        <dbReference type="ARBA" id="ARBA00023136"/>
    </source>
</evidence>
<reference evidence="8" key="1">
    <citation type="submission" date="2020-08" db="EMBL/GenBank/DDBJ databases">
        <title>Genome sequencing and assembly of the red palm weevil Rhynchophorus ferrugineus.</title>
        <authorList>
            <person name="Dias G.B."/>
            <person name="Bergman C.M."/>
            <person name="Manee M."/>
        </authorList>
    </citation>
    <scope>NUCLEOTIDE SEQUENCE</scope>
    <source>
        <strain evidence="8">AA-2017</strain>
        <tissue evidence="8">Whole larva</tissue>
    </source>
</reference>
<dbReference type="AlphaFoldDB" id="A0A834MKY7"/>
<evidence type="ECO:0008006" key="10">
    <source>
        <dbReference type="Google" id="ProtNLM"/>
    </source>
</evidence>
<evidence type="ECO:0000256" key="1">
    <source>
        <dbReference type="ARBA" id="ARBA00004477"/>
    </source>
</evidence>
<organism evidence="8 9">
    <name type="scientific">Rhynchophorus ferrugineus</name>
    <name type="common">Red palm weevil</name>
    <name type="synonym">Curculio ferrugineus</name>
    <dbReference type="NCBI Taxonomy" id="354439"/>
    <lineage>
        <taxon>Eukaryota</taxon>
        <taxon>Metazoa</taxon>
        <taxon>Ecdysozoa</taxon>
        <taxon>Arthropoda</taxon>
        <taxon>Hexapoda</taxon>
        <taxon>Insecta</taxon>
        <taxon>Pterygota</taxon>
        <taxon>Neoptera</taxon>
        <taxon>Endopterygota</taxon>
        <taxon>Coleoptera</taxon>
        <taxon>Polyphaga</taxon>
        <taxon>Cucujiformia</taxon>
        <taxon>Curculionidae</taxon>
        <taxon>Dryophthorinae</taxon>
        <taxon>Rhynchophorus</taxon>
    </lineage>
</organism>
<evidence type="ECO:0000256" key="4">
    <source>
        <dbReference type="ARBA" id="ARBA00022989"/>
    </source>
</evidence>
<keyword evidence="2 7" id="KW-0812">Transmembrane</keyword>
<dbReference type="GO" id="GO:0005789">
    <property type="term" value="C:endoplasmic reticulum membrane"/>
    <property type="evidence" value="ECO:0007669"/>
    <property type="project" value="UniProtKB-SubCell"/>
</dbReference>
<evidence type="ECO:0000256" key="7">
    <source>
        <dbReference type="SAM" id="Phobius"/>
    </source>
</evidence>
<accession>A0A834MKY7</accession>
<dbReference type="Proteomes" id="UP000625711">
    <property type="component" value="Unassembled WGS sequence"/>
</dbReference>
<keyword evidence="3" id="KW-0256">Endoplasmic reticulum</keyword>
<comment type="caution">
    <text evidence="8">The sequence shown here is derived from an EMBL/GenBank/DDBJ whole genome shotgun (WGS) entry which is preliminary data.</text>
</comment>
<keyword evidence="9" id="KW-1185">Reference proteome</keyword>
<evidence type="ECO:0000313" key="8">
    <source>
        <dbReference type="EMBL" id="KAF7286991.1"/>
    </source>
</evidence>
<dbReference type="InterPro" id="IPR021013">
    <property type="entry name" value="ATPase_Vma12"/>
</dbReference>
<feature type="transmembrane region" description="Helical" evidence="7">
    <location>
        <begin position="189"/>
        <end position="211"/>
    </location>
</feature>
<name>A0A834MKY7_RHYFE</name>
<evidence type="ECO:0000256" key="3">
    <source>
        <dbReference type="ARBA" id="ARBA00022824"/>
    </source>
</evidence>
<evidence type="ECO:0000256" key="6">
    <source>
        <dbReference type="SAM" id="Coils"/>
    </source>
</evidence>
<keyword evidence="6" id="KW-0175">Coiled coil</keyword>
<proteinExistence type="predicted"/>
<dbReference type="PANTHER" id="PTHR31394:SF1">
    <property type="entry name" value="TRANSMEMBRANE PROTEIN 199"/>
    <property type="match status" value="1"/>
</dbReference>
<evidence type="ECO:0000256" key="2">
    <source>
        <dbReference type="ARBA" id="ARBA00022692"/>
    </source>
</evidence>
<protein>
    <recommendedName>
        <fullName evidence="10">Transmembrane protein 199</fullName>
    </recommendedName>
</protein>
<feature type="transmembrane region" description="Helical" evidence="7">
    <location>
        <begin position="159"/>
        <end position="183"/>
    </location>
</feature>